<sequence>MSFSLLLLFASSLFLHGTSFGAMIICEDLTMDNCSFAISSSGNRCVLEDFEDKRGKVEYQCRTSEVMVETLIMSEYIETEDCVRACGVNRNATGISSDVLLDRKSIVTLCSPPCYQNCPNIIDLHSNLAVGEGVSLPDLCEQQRNHPDCAMIELLSSSSAAAADGPVGSANHVPAPAPAPSI</sequence>
<keyword evidence="4" id="KW-1185">Reference proteome</keyword>
<feature type="chain" id="PRO_5042944915" description="PAR1 protein" evidence="2">
    <location>
        <begin position="22"/>
        <end position="182"/>
    </location>
</feature>
<feature type="signal peptide" evidence="2">
    <location>
        <begin position="1"/>
        <end position="21"/>
    </location>
</feature>
<protein>
    <recommendedName>
        <fullName evidence="5">PAR1 protein</fullName>
    </recommendedName>
</protein>
<dbReference type="AlphaFoldDB" id="A0AAP0DAM5"/>
<accession>A0AAP0DAM5</accession>
<dbReference type="Pfam" id="PF06521">
    <property type="entry name" value="PAR1"/>
    <property type="match status" value="1"/>
</dbReference>
<comment type="caution">
    <text evidence="3">The sequence shown here is derived from an EMBL/GenBank/DDBJ whole genome shotgun (WGS) entry which is preliminary data.</text>
</comment>
<keyword evidence="2" id="KW-0732">Signal</keyword>
<dbReference type="Proteomes" id="UP001408789">
    <property type="component" value="Unassembled WGS sequence"/>
</dbReference>
<gene>
    <name evidence="3" type="ORF">SSX86_013423</name>
</gene>
<dbReference type="EMBL" id="JBCNJP010000014">
    <property type="protein sequence ID" value="KAK9069307.1"/>
    <property type="molecule type" value="Genomic_DNA"/>
</dbReference>
<evidence type="ECO:0000256" key="2">
    <source>
        <dbReference type="SAM" id="SignalP"/>
    </source>
</evidence>
<evidence type="ECO:0000256" key="1">
    <source>
        <dbReference type="SAM" id="MobiDB-lite"/>
    </source>
</evidence>
<dbReference type="PANTHER" id="PTHR33649:SF14">
    <property type="entry name" value="PAR1-RELATED"/>
    <property type="match status" value="1"/>
</dbReference>
<evidence type="ECO:0000313" key="4">
    <source>
        <dbReference type="Proteomes" id="UP001408789"/>
    </source>
</evidence>
<evidence type="ECO:0000313" key="3">
    <source>
        <dbReference type="EMBL" id="KAK9069307.1"/>
    </source>
</evidence>
<feature type="region of interest" description="Disordered" evidence="1">
    <location>
        <begin position="163"/>
        <end position="182"/>
    </location>
</feature>
<evidence type="ECO:0008006" key="5">
    <source>
        <dbReference type="Google" id="ProtNLM"/>
    </source>
</evidence>
<name>A0AAP0DAM5_9ASTR</name>
<organism evidence="3 4">
    <name type="scientific">Deinandra increscens subsp. villosa</name>
    <dbReference type="NCBI Taxonomy" id="3103831"/>
    <lineage>
        <taxon>Eukaryota</taxon>
        <taxon>Viridiplantae</taxon>
        <taxon>Streptophyta</taxon>
        <taxon>Embryophyta</taxon>
        <taxon>Tracheophyta</taxon>
        <taxon>Spermatophyta</taxon>
        <taxon>Magnoliopsida</taxon>
        <taxon>eudicotyledons</taxon>
        <taxon>Gunneridae</taxon>
        <taxon>Pentapetalae</taxon>
        <taxon>asterids</taxon>
        <taxon>campanulids</taxon>
        <taxon>Asterales</taxon>
        <taxon>Asteraceae</taxon>
        <taxon>Asteroideae</taxon>
        <taxon>Heliantheae alliance</taxon>
        <taxon>Madieae</taxon>
        <taxon>Madiinae</taxon>
        <taxon>Deinandra</taxon>
    </lineage>
</organism>
<dbReference type="PANTHER" id="PTHR33649">
    <property type="entry name" value="PAR1 PROTEIN"/>
    <property type="match status" value="1"/>
</dbReference>
<proteinExistence type="predicted"/>
<reference evidence="3 4" key="1">
    <citation type="submission" date="2024-04" db="EMBL/GenBank/DDBJ databases">
        <title>The reference genome of an endangered Asteraceae, Deinandra increscens subsp. villosa, native to the Central Coast of California.</title>
        <authorList>
            <person name="Guilliams M."/>
            <person name="Hasenstab-Lehman K."/>
            <person name="Meyer R."/>
            <person name="Mcevoy S."/>
        </authorList>
    </citation>
    <scope>NUCLEOTIDE SEQUENCE [LARGE SCALE GENOMIC DNA]</scope>
    <source>
        <tissue evidence="3">Leaf</tissue>
    </source>
</reference>
<dbReference type="InterPro" id="IPR009489">
    <property type="entry name" value="PAR1"/>
</dbReference>